<dbReference type="EC" id="2.1.1.163" evidence="2"/>
<dbReference type="InterPro" id="IPR041698">
    <property type="entry name" value="Methyltransf_25"/>
</dbReference>
<keyword evidence="2" id="KW-0808">Transferase</keyword>
<dbReference type="Gene3D" id="3.40.50.150">
    <property type="entry name" value="Vaccinia Virus protein VP39"/>
    <property type="match status" value="1"/>
</dbReference>
<dbReference type="InterPro" id="IPR029063">
    <property type="entry name" value="SAM-dependent_MTases_sf"/>
</dbReference>
<organism evidence="2">
    <name type="scientific">Candidatus Methanophaga sp. ANME-1 ERB7</name>
    <dbReference type="NCBI Taxonomy" id="2759913"/>
    <lineage>
        <taxon>Archaea</taxon>
        <taxon>Methanobacteriati</taxon>
        <taxon>Methanobacteriota</taxon>
        <taxon>Stenosarchaea group</taxon>
        <taxon>Methanomicrobia</taxon>
        <taxon>Candidatus Methanophagales</taxon>
        <taxon>Candidatus Methanophagaceae</taxon>
        <taxon>Candidatus Methanophaga</taxon>
    </lineage>
</organism>
<name>A0A7G9ZB00_9EURY</name>
<dbReference type="GO" id="GO:0032259">
    <property type="term" value="P:methylation"/>
    <property type="evidence" value="ECO:0007669"/>
    <property type="project" value="UniProtKB-KW"/>
</dbReference>
<dbReference type="GO" id="GO:0043770">
    <property type="term" value="F:demethylmenaquinone methyltransferase activity"/>
    <property type="evidence" value="ECO:0007669"/>
    <property type="project" value="UniProtKB-EC"/>
</dbReference>
<gene>
    <name evidence="2" type="primary">COQ5_2</name>
    <name evidence="2" type="ORF">FKKJMMIK_00032</name>
</gene>
<dbReference type="AlphaFoldDB" id="A0A7G9ZB00"/>
<dbReference type="PANTHER" id="PTHR43591">
    <property type="entry name" value="METHYLTRANSFERASE"/>
    <property type="match status" value="1"/>
</dbReference>
<evidence type="ECO:0000259" key="1">
    <source>
        <dbReference type="Pfam" id="PF13649"/>
    </source>
</evidence>
<feature type="domain" description="Methyltransferase" evidence="1">
    <location>
        <begin position="14"/>
        <end position="116"/>
    </location>
</feature>
<reference evidence="2" key="1">
    <citation type="submission" date="2020-06" db="EMBL/GenBank/DDBJ databases">
        <title>Unique genomic features of the anaerobic methanotrophic archaea.</title>
        <authorList>
            <person name="Chadwick G.L."/>
            <person name="Skennerton C.T."/>
            <person name="Laso-Perez R."/>
            <person name="Leu A.O."/>
            <person name="Speth D.R."/>
            <person name="Yu H."/>
            <person name="Morgan-Lang C."/>
            <person name="Hatzenpichler R."/>
            <person name="Goudeau D."/>
            <person name="Malmstrom R."/>
            <person name="Brazelton W.J."/>
            <person name="Woyke T."/>
            <person name="Hallam S.J."/>
            <person name="Tyson G.W."/>
            <person name="Wegener G."/>
            <person name="Boetius A."/>
            <person name="Orphan V."/>
        </authorList>
    </citation>
    <scope>NUCLEOTIDE SEQUENCE</scope>
</reference>
<protein>
    <submittedName>
        <fullName evidence="2">2-methoxy-6-polyprenyl-1,4-benzoquinol methylase, mitochondrial</fullName>
        <ecNumber evidence="2">2.1.1.163</ecNumber>
    </submittedName>
</protein>
<dbReference type="PANTHER" id="PTHR43591:SF109">
    <property type="entry name" value="METHYLTRANSFERASE TYPE 11 DOMAIN-CONTAINING PROTEIN"/>
    <property type="match status" value="1"/>
</dbReference>
<dbReference type="SUPFAM" id="SSF53335">
    <property type="entry name" value="S-adenosyl-L-methionine-dependent methyltransferases"/>
    <property type="match status" value="1"/>
</dbReference>
<accession>A0A7G9ZB00</accession>
<proteinExistence type="predicted"/>
<dbReference type="Pfam" id="PF13649">
    <property type="entry name" value="Methyltransf_25"/>
    <property type="match status" value="1"/>
</dbReference>
<dbReference type="EMBL" id="MT631688">
    <property type="protein sequence ID" value="QNO57434.1"/>
    <property type="molecule type" value="Genomic_DNA"/>
</dbReference>
<sequence length="179" mass="19784">MIDKLSWNGEGKALDIGTGSGGCAIKVAKKFPNSKVMGIDYWGKAWSYSIEVCEKNATAEGVGERTNFQKASAADLPFDDGEFDVAVSNFVFHEVRDAKAKREVVQEALRVLKNGGAFSFQDLFLSEKIYGEIEDLLKTIRDWGIEEVHFTNTADLVNISRILRIPGMLGEIGIIYGKK</sequence>
<keyword evidence="2" id="KW-0489">Methyltransferase</keyword>
<evidence type="ECO:0000313" key="2">
    <source>
        <dbReference type="EMBL" id="QNO57434.1"/>
    </source>
</evidence>
<dbReference type="CDD" id="cd02440">
    <property type="entry name" value="AdoMet_MTases"/>
    <property type="match status" value="1"/>
</dbReference>